<reference evidence="1" key="2">
    <citation type="submission" date="2020-11" db="EMBL/GenBank/DDBJ databases">
        <authorList>
            <person name="McCartney M.A."/>
            <person name="Auch B."/>
            <person name="Kono T."/>
            <person name="Mallez S."/>
            <person name="Becker A."/>
            <person name="Gohl D.M."/>
            <person name="Silverstein K.A.T."/>
            <person name="Koren S."/>
            <person name="Bechman K.B."/>
            <person name="Herman A."/>
            <person name="Abrahante J.E."/>
            <person name="Garbe J."/>
        </authorList>
    </citation>
    <scope>NUCLEOTIDE SEQUENCE</scope>
    <source>
        <strain evidence="1">Duluth1</strain>
        <tissue evidence="1">Whole animal</tissue>
    </source>
</reference>
<dbReference type="EMBL" id="JAIWYP010000015">
    <property type="protein sequence ID" value="KAH3704725.1"/>
    <property type="molecule type" value="Genomic_DNA"/>
</dbReference>
<name>A0A9D3YT79_DREPO</name>
<dbReference type="Proteomes" id="UP000828390">
    <property type="component" value="Unassembled WGS sequence"/>
</dbReference>
<protein>
    <submittedName>
        <fullName evidence="1">Uncharacterized protein</fullName>
    </submittedName>
</protein>
<comment type="caution">
    <text evidence="1">The sequence shown here is derived from an EMBL/GenBank/DDBJ whole genome shotgun (WGS) entry which is preliminary data.</text>
</comment>
<dbReference type="AlphaFoldDB" id="A0A9D3YT79"/>
<evidence type="ECO:0000313" key="2">
    <source>
        <dbReference type="Proteomes" id="UP000828390"/>
    </source>
</evidence>
<proteinExistence type="predicted"/>
<evidence type="ECO:0000313" key="1">
    <source>
        <dbReference type="EMBL" id="KAH3704725.1"/>
    </source>
</evidence>
<accession>A0A9D3YT79</accession>
<dbReference type="PANTHER" id="PTHR47018:SF1">
    <property type="entry name" value="TESMIN_TSO1-LIKE CXC DOMAIN-CONTAINING PROTEIN"/>
    <property type="match status" value="1"/>
</dbReference>
<organism evidence="1 2">
    <name type="scientific">Dreissena polymorpha</name>
    <name type="common">Zebra mussel</name>
    <name type="synonym">Mytilus polymorpha</name>
    <dbReference type="NCBI Taxonomy" id="45954"/>
    <lineage>
        <taxon>Eukaryota</taxon>
        <taxon>Metazoa</taxon>
        <taxon>Spiralia</taxon>
        <taxon>Lophotrochozoa</taxon>
        <taxon>Mollusca</taxon>
        <taxon>Bivalvia</taxon>
        <taxon>Autobranchia</taxon>
        <taxon>Heteroconchia</taxon>
        <taxon>Euheterodonta</taxon>
        <taxon>Imparidentia</taxon>
        <taxon>Neoheterodontei</taxon>
        <taxon>Myida</taxon>
        <taxon>Dreissenoidea</taxon>
        <taxon>Dreissenidae</taxon>
        <taxon>Dreissena</taxon>
    </lineage>
</organism>
<keyword evidence="2" id="KW-1185">Reference proteome</keyword>
<dbReference type="PANTHER" id="PTHR47018">
    <property type="entry name" value="CXC DOMAIN-CONTAINING PROTEIN-RELATED"/>
    <property type="match status" value="1"/>
</dbReference>
<gene>
    <name evidence="1" type="ORF">DPMN_079787</name>
</gene>
<sequence>MRRLQDTAPDIHSNFMKGMFVVKRTSGKFRAVVADQSLEQTINKSQKSSGGIIGSSRKKDFVSEWDMIYHEMISVSTLHRELGRAKPFLHELTVHHEFSET</sequence>
<reference evidence="1" key="1">
    <citation type="journal article" date="2019" name="bioRxiv">
        <title>The Genome of the Zebra Mussel, Dreissena polymorpha: A Resource for Invasive Species Research.</title>
        <authorList>
            <person name="McCartney M.A."/>
            <person name="Auch B."/>
            <person name="Kono T."/>
            <person name="Mallez S."/>
            <person name="Zhang Y."/>
            <person name="Obille A."/>
            <person name="Becker A."/>
            <person name="Abrahante J.E."/>
            <person name="Garbe J."/>
            <person name="Badalamenti J.P."/>
            <person name="Herman A."/>
            <person name="Mangelson H."/>
            <person name="Liachko I."/>
            <person name="Sullivan S."/>
            <person name="Sone E.D."/>
            <person name="Koren S."/>
            <person name="Silverstein K.A.T."/>
            <person name="Beckman K.B."/>
            <person name="Gohl D.M."/>
        </authorList>
    </citation>
    <scope>NUCLEOTIDE SEQUENCE</scope>
    <source>
        <strain evidence="1">Duluth1</strain>
        <tissue evidence="1">Whole animal</tissue>
    </source>
</reference>